<accession>A0A4C1V3M6</accession>
<dbReference type="Proteomes" id="UP000299102">
    <property type="component" value="Unassembled WGS sequence"/>
</dbReference>
<gene>
    <name evidence="2" type="ORF">EVAR_19677_1</name>
</gene>
<evidence type="ECO:0000313" key="3">
    <source>
        <dbReference type="Proteomes" id="UP000299102"/>
    </source>
</evidence>
<sequence>MLVGRETREGLGKSLEGDGGRTKEHEIKMWFRPSIPHSLTDEFLIRNLARRTSNYLNYVVLGVECTNSDTFFFKELRSIIEDGVPLKPTVLYYTAEEGGTFLYSYGFGSIECHPVPEVNVELYQRLIKAGYVYAGLQRRSAWDQSPLVQCPCCLGYEHCKRFCKDVSERCARCGGEHTGLSYRARKKGESPKCINCIKVGSEDTAHGAFSTKCGVRAKWDGSVKGNVLLAEGTLAAVNRTRMAEGSPTEGCTDHIRYESDENLDSQTLDCIAAVESHIYTDRSRIESKVGAALVEWRDRQETWYSTLRFDAFCTVFQAKIFALQRTIRRVKKSKDWLVNVFSDSRSVLEVFIGPKTSHSLVDEARRDIFRVIIDIKAGLCVYSGLECMPK</sequence>
<keyword evidence="3" id="KW-1185">Reference proteome</keyword>
<proteinExistence type="predicted"/>
<feature type="region of interest" description="Disordered" evidence="1">
    <location>
        <begin position="1"/>
        <end position="20"/>
    </location>
</feature>
<dbReference type="InterPro" id="IPR036397">
    <property type="entry name" value="RNaseH_sf"/>
</dbReference>
<dbReference type="Gene3D" id="3.30.420.10">
    <property type="entry name" value="Ribonuclease H-like superfamily/Ribonuclease H"/>
    <property type="match status" value="1"/>
</dbReference>
<reference evidence="2 3" key="1">
    <citation type="journal article" date="2019" name="Commun. Biol.">
        <title>The bagworm genome reveals a unique fibroin gene that provides high tensile strength.</title>
        <authorList>
            <person name="Kono N."/>
            <person name="Nakamura H."/>
            <person name="Ohtoshi R."/>
            <person name="Tomita M."/>
            <person name="Numata K."/>
            <person name="Arakawa K."/>
        </authorList>
    </citation>
    <scope>NUCLEOTIDE SEQUENCE [LARGE SCALE GENOMIC DNA]</scope>
</reference>
<evidence type="ECO:0008006" key="4">
    <source>
        <dbReference type="Google" id="ProtNLM"/>
    </source>
</evidence>
<dbReference type="GO" id="GO:0003676">
    <property type="term" value="F:nucleic acid binding"/>
    <property type="evidence" value="ECO:0007669"/>
    <property type="project" value="InterPro"/>
</dbReference>
<comment type="caution">
    <text evidence="2">The sequence shown here is derived from an EMBL/GenBank/DDBJ whole genome shotgun (WGS) entry which is preliminary data.</text>
</comment>
<name>A0A4C1V3M6_EUMVA</name>
<dbReference type="EMBL" id="BGZK01000265">
    <property type="protein sequence ID" value="GBP32825.1"/>
    <property type="molecule type" value="Genomic_DNA"/>
</dbReference>
<evidence type="ECO:0000313" key="2">
    <source>
        <dbReference type="EMBL" id="GBP32825.1"/>
    </source>
</evidence>
<organism evidence="2 3">
    <name type="scientific">Eumeta variegata</name>
    <name type="common">Bagworm moth</name>
    <name type="synonym">Eumeta japonica</name>
    <dbReference type="NCBI Taxonomy" id="151549"/>
    <lineage>
        <taxon>Eukaryota</taxon>
        <taxon>Metazoa</taxon>
        <taxon>Ecdysozoa</taxon>
        <taxon>Arthropoda</taxon>
        <taxon>Hexapoda</taxon>
        <taxon>Insecta</taxon>
        <taxon>Pterygota</taxon>
        <taxon>Neoptera</taxon>
        <taxon>Endopterygota</taxon>
        <taxon>Lepidoptera</taxon>
        <taxon>Glossata</taxon>
        <taxon>Ditrysia</taxon>
        <taxon>Tineoidea</taxon>
        <taxon>Psychidae</taxon>
        <taxon>Oiketicinae</taxon>
        <taxon>Eumeta</taxon>
    </lineage>
</organism>
<dbReference type="OrthoDB" id="10069609at2759"/>
<evidence type="ECO:0000256" key="1">
    <source>
        <dbReference type="SAM" id="MobiDB-lite"/>
    </source>
</evidence>
<dbReference type="AlphaFoldDB" id="A0A4C1V3M6"/>
<protein>
    <recommendedName>
        <fullName evidence="4">RNase H type-1 domain-containing protein</fullName>
    </recommendedName>
</protein>